<comment type="caution">
    <text evidence="2">The sequence shown here is derived from an EMBL/GenBank/DDBJ whole genome shotgun (WGS) entry which is preliminary data.</text>
</comment>
<gene>
    <name evidence="2" type="ORF">PV328_001001</name>
</gene>
<dbReference type="EMBL" id="JAQQBS010000001">
    <property type="protein sequence ID" value="KAK0176903.1"/>
    <property type="molecule type" value="Genomic_DNA"/>
</dbReference>
<evidence type="ECO:0000313" key="3">
    <source>
        <dbReference type="Proteomes" id="UP001168990"/>
    </source>
</evidence>
<dbReference type="Proteomes" id="UP001168990">
    <property type="component" value="Unassembled WGS sequence"/>
</dbReference>
<keyword evidence="3" id="KW-1185">Reference proteome</keyword>
<feature type="region of interest" description="Disordered" evidence="1">
    <location>
        <begin position="141"/>
        <end position="162"/>
    </location>
</feature>
<reference evidence="2" key="2">
    <citation type="submission" date="2023-03" db="EMBL/GenBank/DDBJ databases">
        <authorList>
            <person name="Inwood S.N."/>
            <person name="Skelly J.G."/>
            <person name="Guhlin J."/>
            <person name="Harrop T.W.R."/>
            <person name="Goldson S.G."/>
            <person name="Dearden P.K."/>
        </authorList>
    </citation>
    <scope>NUCLEOTIDE SEQUENCE</scope>
    <source>
        <strain evidence="2">Irish</strain>
        <tissue evidence="2">Whole body</tissue>
    </source>
</reference>
<sequence length="162" mass="17351">MAMNISADSHILPLKTASSPSCITDHSVADSVHYPKYRSFDQALNFHTRYSSSNINFETNALSNASDISGNAHQQQNTSHIYSIASLVGTSQIDSPTAAIPLTSPMFPTNIPACTPHSIITHSSAASPLGTYVCRDSLPSTTINPQTRNTLTDITNRKSSAD</sequence>
<proteinExistence type="predicted"/>
<name>A0AA39KWU8_9HYME</name>
<dbReference type="AlphaFoldDB" id="A0AA39KWU8"/>
<accession>A0AA39KWU8</accession>
<protein>
    <submittedName>
        <fullName evidence="2">Uncharacterized protein</fullName>
    </submittedName>
</protein>
<organism evidence="2 3">
    <name type="scientific">Microctonus aethiopoides</name>
    <dbReference type="NCBI Taxonomy" id="144406"/>
    <lineage>
        <taxon>Eukaryota</taxon>
        <taxon>Metazoa</taxon>
        <taxon>Ecdysozoa</taxon>
        <taxon>Arthropoda</taxon>
        <taxon>Hexapoda</taxon>
        <taxon>Insecta</taxon>
        <taxon>Pterygota</taxon>
        <taxon>Neoptera</taxon>
        <taxon>Endopterygota</taxon>
        <taxon>Hymenoptera</taxon>
        <taxon>Apocrita</taxon>
        <taxon>Ichneumonoidea</taxon>
        <taxon>Braconidae</taxon>
        <taxon>Euphorinae</taxon>
        <taxon>Microctonus</taxon>
    </lineage>
</organism>
<feature type="compositionally biased region" description="Polar residues" evidence="1">
    <location>
        <begin position="141"/>
        <end position="154"/>
    </location>
</feature>
<evidence type="ECO:0000313" key="2">
    <source>
        <dbReference type="EMBL" id="KAK0176903.1"/>
    </source>
</evidence>
<evidence type="ECO:0000256" key="1">
    <source>
        <dbReference type="SAM" id="MobiDB-lite"/>
    </source>
</evidence>
<reference evidence="2" key="1">
    <citation type="journal article" date="2023" name="bioRxiv">
        <title>Scaffold-level genome assemblies of two parasitoid biocontrol wasps reveal the parthenogenesis mechanism and an associated novel virus.</title>
        <authorList>
            <person name="Inwood S."/>
            <person name="Skelly J."/>
            <person name="Guhlin J."/>
            <person name="Harrop T."/>
            <person name="Goldson S."/>
            <person name="Dearden P."/>
        </authorList>
    </citation>
    <scope>NUCLEOTIDE SEQUENCE</scope>
    <source>
        <strain evidence="2">Irish</strain>
        <tissue evidence="2">Whole body</tissue>
    </source>
</reference>